<dbReference type="EMBL" id="JADQTO010000002">
    <property type="protein sequence ID" value="MBG0560783.1"/>
    <property type="molecule type" value="Genomic_DNA"/>
</dbReference>
<evidence type="ECO:0000313" key="6">
    <source>
        <dbReference type="Proteomes" id="UP000598146"/>
    </source>
</evidence>
<evidence type="ECO:0000313" key="5">
    <source>
        <dbReference type="EMBL" id="MBG0560783.1"/>
    </source>
</evidence>
<evidence type="ECO:0000259" key="4">
    <source>
        <dbReference type="Pfam" id="PF18157"/>
    </source>
</evidence>
<feature type="domain" description="pPIWI-RE RNaseH" evidence="2">
    <location>
        <begin position="636"/>
        <end position="930"/>
    </location>
</feature>
<feature type="domain" description="pPIWI-RE module N-terminal" evidence="3">
    <location>
        <begin position="11"/>
        <end position="411"/>
    </location>
</feature>
<organism evidence="5 6">
    <name type="scientific">Actinoplanes aureus</name>
    <dbReference type="NCBI Taxonomy" id="2792083"/>
    <lineage>
        <taxon>Bacteria</taxon>
        <taxon>Bacillati</taxon>
        <taxon>Actinomycetota</taxon>
        <taxon>Actinomycetes</taxon>
        <taxon>Micromonosporales</taxon>
        <taxon>Micromonosporaceae</taxon>
        <taxon>Actinoplanes</taxon>
    </lineage>
</organism>
<accession>A0A931C5E3</accession>
<dbReference type="InterPro" id="IPR024996">
    <property type="entry name" value="RNaseH_pPIWI_RE"/>
</dbReference>
<gene>
    <name evidence="5" type="ORF">I4J89_04805</name>
</gene>
<dbReference type="InterPro" id="IPR040496">
    <property type="entry name" value="MID_pPIWI_RE"/>
</dbReference>
<feature type="domain" description="Prokaryotic pPIWI-RE MID" evidence="4">
    <location>
        <begin position="486"/>
        <end position="623"/>
    </location>
</feature>
<dbReference type="Pfam" id="PF13032">
    <property type="entry name" value="RNaseH_pPIWI_RE"/>
    <property type="match status" value="1"/>
</dbReference>
<proteinExistence type="predicted"/>
<reference evidence="5" key="1">
    <citation type="submission" date="2020-11" db="EMBL/GenBank/DDBJ databases">
        <title>Isolation and identification of active actinomycetes.</title>
        <authorList>
            <person name="Sun X."/>
        </authorList>
    </citation>
    <scope>NUCLEOTIDE SEQUENCE</scope>
    <source>
        <strain evidence="5">NEAU-A11</strain>
    </source>
</reference>
<dbReference type="Pfam" id="PF13111">
    <property type="entry name" value="pPIWI_RE_X"/>
    <property type="match status" value="1"/>
</dbReference>
<evidence type="ECO:0000259" key="3">
    <source>
        <dbReference type="Pfam" id="PF13111"/>
    </source>
</evidence>
<comment type="caution">
    <text evidence="5">The sequence shown here is derived from an EMBL/GenBank/DDBJ whole genome shotgun (WGS) entry which is preliminary data.</text>
</comment>
<feature type="region of interest" description="Disordered" evidence="1">
    <location>
        <begin position="837"/>
        <end position="861"/>
    </location>
</feature>
<protein>
    <submittedName>
        <fullName evidence="5">DUF3962 domain-containing protein</fullName>
    </submittedName>
</protein>
<dbReference type="Pfam" id="PF18157">
    <property type="entry name" value="MID_pPIWI_RE"/>
    <property type="match status" value="1"/>
</dbReference>
<dbReference type="InterPro" id="IPR025085">
    <property type="entry name" value="pPIWI_RE_X"/>
</dbReference>
<evidence type="ECO:0000259" key="2">
    <source>
        <dbReference type="Pfam" id="PF13032"/>
    </source>
</evidence>
<dbReference type="RefSeq" id="WP_196412577.1">
    <property type="nucleotide sequence ID" value="NZ_JADQTO010000002.1"/>
</dbReference>
<evidence type="ECO:0000256" key="1">
    <source>
        <dbReference type="SAM" id="MobiDB-lite"/>
    </source>
</evidence>
<name>A0A931C5E3_9ACTN</name>
<keyword evidence="6" id="KW-1185">Reference proteome</keyword>
<dbReference type="Proteomes" id="UP000598146">
    <property type="component" value="Unassembled WGS sequence"/>
</dbReference>
<dbReference type="AlphaFoldDB" id="A0A931C5E3"/>
<sequence>MRYDHTQTAAFVATRDLKIPLHTLTFPASWRRPIIDLFTAGWREDSRARAQQVPIGRLNALMRTAAPDLVSTATRSNLDETNPWLFATKPFPPPIMRTFINAWLHDLPTTDDGKALILPTITKLGAGTLKWTPTTVDLLAHELSDGRTAVPEPHLFTLLPDYAAAKIAGQAYEHGGKSVRFRQVAANPANGYAELVSWPPLEHHTGRGSNIRTWYYSATIKIALRTKAFDPTLRLHVDVGIRRWTSGELHTKGRWGASTLLQSTSPFVTDAPVSRKFAVAHLVWDRDTRDMGWRNGGTEQILNRIGALDRLPAAEQIAGKSDAWIFGRDGVTAAVTYHTTMRGPNHQVGTGIMPAERSRLINWIGTCLQPEFNLDQPLTRVPIGGKASRSLTKLESVPQEKKNQTDAERAQVLEKQEAAHAVNAEISKANALVRREQVAAAVDGRLSVVLLYQGDGKGMRDRLLATVERMLDLPHQQPTGDDTWTWAVNNLTLTIYARPLGKLGAALGAGSVPQRGKKHDEAVAAHRQLVASAMKELAEDVGDTPHLALIELQGAEAFTARTTDPKFAIRMGCADADMVSQFIRPDEFPGKDLAKEEASNQHRAEAAWDDCLRQLGVRFVPQHRLRNAVPDDLEQLAFWVVKRRNDDTNTHQIFIPVAILIRPGQKHIMGKAEGMADWVPYPTLLKKLAGTNYHASPAKEDEQKERLAAFIRSTLTRFRNTETLIVTEAHNIRYRLPTVQNAHIRSDHLQLGDLRPQRISLFGKKMRLARICGNERLETPESWAFEGDSVGISDGLWRHDDGTGSTKQTRVYYSTVDKPQTHTSITIDLAKLTPHYKESSAKVDAPGPSEDHEANDEQSQKARNYLDPSKPAWNAELLEILIAAHPAGEDPATWAGYLHQQRHCFDDYRAALSRPLIMHVARLTNQYALPADDTLEDDGDNIDEQPEPEGDVQLAFDFEI</sequence>